<keyword evidence="5" id="KW-1185">Reference proteome</keyword>
<dbReference type="EMBL" id="AZHW01000156">
    <property type="protein sequence ID" value="ETX02296.1"/>
    <property type="molecule type" value="Genomic_DNA"/>
</dbReference>
<dbReference type="Gene3D" id="2.60.40.10">
    <property type="entry name" value="Immunoglobulins"/>
    <property type="match status" value="1"/>
</dbReference>
<dbReference type="InterPro" id="IPR031549">
    <property type="entry name" value="ASH"/>
</dbReference>
<evidence type="ECO:0000259" key="3">
    <source>
        <dbReference type="Pfam" id="PF15780"/>
    </source>
</evidence>
<dbReference type="PATRIC" id="fig|1429438.4.peg.973"/>
<name>W4LX43_ENTF1</name>
<dbReference type="HOGENOM" id="CLU_1944767_0_0_7"/>
<evidence type="ECO:0000256" key="1">
    <source>
        <dbReference type="ARBA" id="ARBA00004496"/>
    </source>
</evidence>
<comment type="subcellular location">
    <subcellularLocation>
        <location evidence="1">Cytoplasm</location>
    </subcellularLocation>
</comment>
<proteinExistence type="predicted"/>
<feature type="domain" description="Abnormal spindle-like microcephaly-associated protein ASH" evidence="3">
    <location>
        <begin position="30"/>
        <end position="119"/>
    </location>
</feature>
<dbReference type="InterPro" id="IPR013783">
    <property type="entry name" value="Ig-like_fold"/>
</dbReference>
<organism evidence="4 5">
    <name type="scientific">Entotheonella factor</name>
    <dbReference type="NCBI Taxonomy" id="1429438"/>
    <lineage>
        <taxon>Bacteria</taxon>
        <taxon>Pseudomonadati</taxon>
        <taxon>Nitrospinota/Tectimicrobiota group</taxon>
        <taxon>Candidatus Tectimicrobiota</taxon>
        <taxon>Candidatus Entotheonellia</taxon>
        <taxon>Candidatus Entotheonellales</taxon>
        <taxon>Candidatus Entotheonellaceae</taxon>
        <taxon>Candidatus Entotheonella</taxon>
    </lineage>
</organism>
<sequence>MSNAANDAAIVVDLEGTGVPSPVAEIGVTPTAIDFGSLVVGNSDAAEVRIENTGTATLNVDILVINGDTDAFAVDGDTTGPFTLEPGEDMVAVVNFAPFEAGEATATLEISSNANETPQVTVELRGEGI</sequence>
<keyword evidence="2" id="KW-0963">Cytoplasm</keyword>
<protein>
    <recommendedName>
        <fullName evidence="3">Abnormal spindle-like microcephaly-associated protein ASH domain-containing protein</fullName>
    </recommendedName>
</protein>
<gene>
    <name evidence="4" type="ORF">ETSY1_04100</name>
</gene>
<evidence type="ECO:0000313" key="4">
    <source>
        <dbReference type="EMBL" id="ETX02296.1"/>
    </source>
</evidence>
<evidence type="ECO:0000313" key="5">
    <source>
        <dbReference type="Proteomes" id="UP000019141"/>
    </source>
</evidence>
<evidence type="ECO:0000256" key="2">
    <source>
        <dbReference type="ARBA" id="ARBA00022490"/>
    </source>
</evidence>
<accession>W4LX43</accession>
<dbReference type="Pfam" id="PF15780">
    <property type="entry name" value="ASH"/>
    <property type="match status" value="1"/>
</dbReference>
<reference evidence="4 5" key="1">
    <citation type="journal article" date="2014" name="Nature">
        <title>An environmental bacterial taxon with a large and distinct metabolic repertoire.</title>
        <authorList>
            <person name="Wilson M.C."/>
            <person name="Mori T."/>
            <person name="Ruckert C."/>
            <person name="Uria A.R."/>
            <person name="Helf M.J."/>
            <person name="Takada K."/>
            <person name="Gernert C."/>
            <person name="Steffens U.A."/>
            <person name="Heycke N."/>
            <person name="Schmitt S."/>
            <person name="Rinke C."/>
            <person name="Helfrich E.J."/>
            <person name="Brachmann A.O."/>
            <person name="Gurgui C."/>
            <person name="Wakimoto T."/>
            <person name="Kracht M."/>
            <person name="Crusemann M."/>
            <person name="Hentschel U."/>
            <person name="Abe I."/>
            <person name="Matsunaga S."/>
            <person name="Kalinowski J."/>
            <person name="Takeyama H."/>
            <person name="Piel J."/>
        </authorList>
    </citation>
    <scope>NUCLEOTIDE SEQUENCE [LARGE SCALE GENOMIC DNA]</scope>
    <source>
        <strain evidence="5">TSY1</strain>
    </source>
</reference>
<comment type="caution">
    <text evidence="4">The sequence shown here is derived from an EMBL/GenBank/DDBJ whole genome shotgun (WGS) entry which is preliminary data.</text>
</comment>
<dbReference type="GO" id="GO:0005737">
    <property type="term" value="C:cytoplasm"/>
    <property type="evidence" value="ECO:0007669"/>
    <property type="project" value="UniProtKB-SubCell"/>
</dbReference>
<dbReference type="AlphaFoldDB" id="W4LX43"/>
<dbReference type="NCBIfam" id="NF012200">
    <property type="entry name" value="choice_anch_D"/>
    <property type="match status" value="1"/>
</dbReference>
<dbReference type="Proteomes" id="UP000019141">
    <property type="component" value="Unassembled WGS sequence"/>
</dbReference>